<feature type="region of interest" description="Disordered" evidence="1">
    <location>
        <begin position="149"/>
        <end position="244"/>
    </location>
</feature>
<organism evidence="2 3">
    <name type="scientific">Rhizophlyctis rosea</name>
    <dbReference type="NCBI Taxonomy" id="64517"/>
    <lineage>
        <taxon>Eukaryota</taxon>
        <taxon>Fungi</taxon>
        <taxon>Fungi incertae sedis</taxon>
        <taxon>Chytridiomycota</taxon>
        <taxon>Chytridiomycota incertae sedis</taxon>
        <taxon>Chytridiomycetes</taxon>
        <taxon>Rhizophlyctidales</taxon>
        <taxon>Rhizophlyctidaceae</taxon>
        <taxon>Rhizophlyctis</taxon>
    </lineage>
</organism>
<dbReference type="AlphaFoldDB" id="A0AAD5S8D7"/>
<evidence type="ECO:0000313" key="3">
    <source>
        <dbReference type="Proteomes" id="UP001212841"/>
    </source>
</evidence>
<sequence length="270" mass="29475">MKPGDSTSLAEGGKITQNIGDIHVGKRQEDFKPTTGEDQIEIGLGDPDTEMEEDDSPPGAEHRTNENLRSTDVAMWKDDSASPTSYSDEDMPDVSQNLPVVVAQDSEAVLEDASEEEDSGIADYEDEAELYAVALVGTGVDLRRADMHADEAAMKEEDARREDEEELEKDRIAALQEQQQAHVPATDEQRGVKRSASQMEDMGATPSTFVMTTPVTTPTPAPTQGSTTTVASEIPTPVMPKSNLCPKKLRMLTSEMDALSKHYSHTRIPR</sequence>
<feature type="compositionally biased region" description="Basic and acidic residues" evidence="1">
    <location>
        <begin position="149"/>
        <end position="172"/>
    </location>
</feature>
<dbReference type="EMBL" id="JADGJD010000686">
    <property type="protein sequence ID" value="KAJ3049162.1"/>
    <property type="molecule type" value="Genomic_DNA"/>
</dbReference>
<proteinExistence type="predicted"/>
<feature type="compositionally biased region" description="Acidic residues" evidence="1">
    <location>
        <begin position="47"/>
        <end position="56"/>
    </location>
</feature>
<accession>A0AAD5S8D7</accession>
<evidence type="ECO:0000256" key="1">
    <source>
        <dbReference type="SAM" id="MobiDB-lite"/>
    </source>
</evidence>
<feature type="compositionally biased region" description="Polar residues" evidence="1">
    <location>
        <begin position="1"/>
        <end position="19"/>
    </location>
</feature>
<evidence type="ECO:0000313" key="2">
    <source>
        <dbReference type="EMBL" id="KAJ3049162.1"/>
    </source>
</evidence>
<comment type="caution">
    <text evidence="2">The sequence shown here is derived from an EMBL/GenBank/DDBJ whole genome shotgun (WGS) entry which is preliminary data.</text>
</comment>
<feature type="compositionally biased region" description="Low complexity" evidence="1">
    <location>
        <begin position="205"/>
        <end position="218"/>
    </location>
</feature>
<keyword evidence="3" id="KW-1185">Reference proteome</keyword>
<dbReference type="Proteomes" id="UP001212841">
    <property type="component" value="Unassembled WGS sequence"/>
</dbReference>
<feature type="compositionally biased region" description="Basic and acidic residues" evidence="1">
    <location>
        <begin position="23"/>
        <end position="32"/>
    </location>
</feature>
<protein>
    <submittedName>
        <fullName evidence="2">Uncharacterized protein</fullName>
    </submittedName>
</protein>
<feature type="region of interest" description="Disordered" evidence="1">
    <location>
        <begin position="1"/>
        <end position="93"/>
    </location>
</feature>
<gene>
    <name evidence="2" type="ORF">HK097_009812</name>
</gene>
<name>A0AAD5S8D7_9FUNG</name>
<reference evidence="2" key="1">
    <citation type="submission" date="2020-05" db="EMBL/GenBank/DDBJ databases">
        <title>Phylogenomic resolution of chytrid fungi.</title>
        <authorList>
            <person name="Stajich J.E."/>
            <person name="Amses K."/>
            <person name="Simmons R."/>
            <person name="Seto K."/>
            <person name="Myers J."/>
            <person name="Bonds A."/>
            <person name="Quandt C.A."/>
            <person name="Barry K."/>
            <person name="Liu P."/>
            <person name="Grigoriev I."/>
            <person name="Longcore J.E."/>
            <person name="James T.Y."/>
        </authorList>
    </citation>
    <scope>NUCLEOTIDE SEQUENCE</scope>
    <source>
        <strain evidence="2">JEL0318</strain>
    </source>
</reference>